<name>A0ABV0UMP4_9TELE</name>
<gene>
    <name evidence="1" type="ORF">ILYODFUR_023931</name>
</gene>
<keyword evidence="2" id="KW-1185">Reference proteome</keyword>
<evidence type="ECO:0000313" key="1">
    <source>
        <dbReference type="EMBL" id="MEQ2245092.1"/>
    </source>
</evidence>
<dbReference type="Proteomes" id="UP001482620">
    <property type="component" value="Unassembled WGS sequence"/>
</dbReference>
<proteinExistence type="predicted"/>
<reference evidence="1 2" key="1">
    <citation type="submission" date="2021-06" db="EMBL/GenBank/DDBJ databases">
        <authorList>
            <person name="Palmer J.M."/>
        </authorList>
    </citation>
    <scope>NUCLEOTIDE SEQUENCE [LARGE SCALE GENOMIC DNA]</scope>
    <source>
        <strain evidence="2">if_2019</strain>
        <tissue evidence="1">Muscle</tissue>
    </source>
</reference>
<protein>
    <submittedName>
        <fullName evidence="1">Uncharacterized protein</fullName>
    </submittedName>
</protein>
<organism evidence="1 2">
    <name type="scientific">Ilyodon furcidens</name>
    <name type="common">goldbreast splitfin</name>
    <dbReference type="NCBI Taxonomy" id="33524"/>
    <lineage>
        <taxon>Eukaryota</taxon>
        <taxon>Metazoa</taxon>
        <taxon>Chordata</taxon>
        <taxon>Craniata</taxon>
        <taxon>Vertebrata</taxon>
        <taxon>Euteleostomi</taxon>
        <taxon>Actinopterygii</taxon>
        <taxon>Neopterygii</taxon>
        <taxon>Teleostei</taxon>
        <taxon>Neoteleostei</taxon>
        <taxon>Acanthomorphata</taxon>
        <taxon>Ovalentaria</taxon>
        <taxon>Atherinomorphae</taxon>
        <taxon>Cyprinodontiformes</taxon>
        <taxon>Goodeidae</taxon>
        <taxon>Ilyodon</taxon>
    </lineage>
</organism>
<dbReference type="EMBL" id="JAHRIQ010072300">
    <property type="protein sequence ID" value="MEQ2245092.1"/>
    <property type="molecule type" value="Genomic_DNA"/>
</dbReference>
<accession>A0ABV0UMP4</accession>
<evidence type="ECO:0000313" key="2">
    <source>
        <dbReference type="Proteomes" id="UP001482620"/>
    </source>
</evidence>
<comment type="caution">
    <text evidence="1">The sequence shown here is derived from an EMBL/GenBank/DDBJ whole genome shotgun (WGS) entry which is preliminary data.</text>
</comment>
<sequence length="87" mass="9111">MANEGDFNCCTKGASLIEFIPEAALRMGPKVISESSEGSKPGWALTEEFLTSPVCNGLISLLLLSKTNMTSDVSLSSSSGTFGFVAM</sequence>